<organism evidence="5 6">
    <name type="scientific">Thalassomonas actiniarum</name>
    <dbReference type="NCBI Taxonomy" id="485447"/>
    <lineage>
        <taxon>Bacteria</taxon>
        <taxon>Pseudomonadati</taxon>
        <taxon>Pseudomonadota</taxon>
        <taxon>Gammaproteobacteria</taxon>
        <taxon>Alteromonadales</taxon>
        <taxon>Colwelliaceae</taxon>
        <taxon>Thalassomonas</taxon>
    </lineage>
</organism>
<reference evidence="5 6" key="1">
    <citation type="journal article" date="2015" name="Genome Announc.">
        <title>Draft Genome Sequences of Marine Isolates of Thalassomonas viridans and Thalassomonas actiniarum.</title>
        <authorList>
            <person name="Olonade I."/>
            <person name="van Zyl L.J."/>
            <person name="Trindade M."/>
        </authorList>
    </citation>
    <scope>NUCLEOTIDE SEQUENCE [LARGE SCALE GENOMIC DNA]</scope>
    <source>
        <strain evidence="5 6">A5K-106</strain>
    </source>
</reference>
<dbReference type="InterPro" id="IPR036388">
    <property type="entry name" value="WH-like_DNA-bd_sf"/>
</dbReference>
<evidence type="ECO:0000259" key="4">
    <source>
        <dbReference type="PROSITE" id="PS50995"/>
    </source>
</evidence>
<evidence type="ECO:0000256" key="1">
    <source>
        <dbReference type="ARBA" id="ARBA00023015"/>
    </source>
</evidence>
<sequence length="150" mass="17196">MKKKRTVHEVAFRLSYDLGTQITPQLGQLAFKPAPMQLRAMRRIWSTGGSTLLDIARTLNRDKSQVKRLIDELCEVELVKREPNPADKRSKILKLTNKGYDFFETIEKIEAVFSEQLTAGIPAKDLEAFFRVSDRLSDNLRELNKESSAK</sequence>
<evidence type="ECO:0000313" key="5">
    <source>
        <dbReference type="EMBL" id="WDD96743.1"/>
    </source>
</evidence>
<gene>
    <name evidence="5" type="ORF">SG35_015295</name>
</gene>
<dbReference type="InterPro" id="IPR036390">
    <property type="entry name" value="WH_DNA-bd_sf"/>
</dbReference>
<dbReference type="EMBL" id="CP059735">
    <property type="protein sequence ID" value="WDD96743.1"/>
    <property type="molecule type" value="Genomic_DNA"/>
</dbReference>
<dbReference type="PRINTS" id="PR00598">
    <property type="entry name" value="HTHMARR"/>
</dbReference>
<keyword evidence="3" id="KW-0804">Transcription</keyword>
<dbReference type="SMART" id="SM00347">
    <property type="entry name" value="HTH_MARR"/>
    <property type="match status" value="1"/>
</dbReference>
<dbReference type="PANTHER" id="PTHR42756">
    <property type="entry name" value="TRANSCRIPTIONAL REGULATOR, MARR"/>
    <property type="match status" value="1"/>
</dbReference>
<dbReference type="GO" id="GO:0003700">
    <property type="term" value="F:DNA-binding transcription factor activity"/>
    <property type="evidence" value="ECO:0007669"/>
    <property type="project" value="InterPro"/>
</dbReference>
<dbReference type="Gene3D" id="1.10.10.10">
    <property type="entry name" value="Winged helix-like DNA-binding domain superfamily/Winged helix DNA-binding domain"/>
    <property type="match status" value="1"/>
</dbReference>
<evidence type="ECO:0000313" key="6">
    <source>
        <dbReference type="Proteomes" id="UP000032568"/>
    </source>
</evidence>
<name>A0AAF0C1A6_9GAMM</name>
<dbReference type="AlphaFoldDB" id="A0AAF0C1A6"/>
<evidence type="ECO:0000256" key="3">
    <source>
        <dbReference type="ARBA" id="ARBA00023163"/>
    </source>
</evidence>
<dbReference type="RefSeq" id="WP_044834899.1">
    <property type="nucleotide sequence ID" value="NZ_CP059735.1"/>
</dbReference>
<dbReference type="Proteomes" id="UP000032568">
    <property type="component" value="Chromosome"/>
</dbReference>
<dbReference type="SUPFAM" id="SSF46785">
    <property type="entry name" value="Winged helix' DNA-binding domain"/>
    <property type="match status" value="1"/>
</dbReference>
<dbReference type="Pfam" id="PF01047">
    <property type="entry name" value="MarR"/>
    <property type="match status" value="1"/>
</dbReference>
<protein>
    <submittedName>
        <fullName evidence="5">Winged helix-turn-helix transcriptional regulator</fullName>
    </submittedName>
</protein>
<dbReference type="PANTHER" id="PTHR42756:SF1">
    <property type="entry name" value="TRANSCRIPTIONAL REPRESSOR OF EMRAB OPERON"/>
    <property type="match status" value="1"/>
</dbReference>
<dbReference type="InterPro" id="IPR000835">
    <property type="entry name" value="HTH_MarR-typ"/>
</dbReference>
<keyword evidence="1" id="KW-0805">Transcription regulation</keyword>
<proteinExistence type="predicted"/>
<evidence type="ECO:0000256" key="2">
    <source>
        <dbReference type="ARBA" id="ARBA00023125"/>
    </source>
</evidence>
<dbReference type="PROSITE" id="PS50995">
    <property type="entry name" value="HTH_MARR_2"/>
    <property type="match status" value="1"/>
</dbReference>
<reference evidence="5 6" key="2">
    <citation type="journal article" date="2022" name="Mar. Drugs">
        <title>Bioassay-Guided Fractionation Leads to the Detection of Cholic Acid Generated by the Rare Thalassomonas sp.</title>
        <authorList>
            <person name="Pheiffer F."/>
            <person name="Schneider Y.K."/>
            <person name="Hansen E.H."/>
            <person name="Andersen J.H."/>
            <person name="Isaksson J."/>
            <person name="Busche T."/>
            <person name="R C."/>
            <person name="Kalinowski J."/>
            <person name="Zyl L.V."/>
            <person name="Trindade M."/>
        </authorList>
    </citation>
    <scope>NUCLEOTIDE SEQUENCE [LARGE SCALE GENOMIC DNA]</scope>
    <source>
        <strain evidence="5 6">A5K-106</strain>
    </source>
</reference>
<feature type="domain" description="HTH marR-type" evidence="4">
    <location>
        <begin position="1"/>
        <end position="138"/>
    </location>
</feature>
<keyword evidence="6" id="KW-1185">Reference proteome</keyword>
<dbReference type="KEGG" id="tact:SG35_015295"/>
<accession>A0AAF0C1A6</accession>
<dbReference type="GO" id="GO:0003677">
    <property type="term" value="F:DNA binding"/>
    <property type="evidence" value="ECO:0007669"/>
    <property type="project" value="UniProtKB-KW"/>
</dbReference>
<keyword evidence="2" id="KW-0238">DNA-binding</keyword>